<dbReference type="EMBL" id="BAAAHG010000015">
    <property type="protein sequence ID" value="GAA0912200.1"/>
    <property type="molecule type" value="Genomic_DNA"/>
</dbReference>
<evidence type="ECO:0000313" key="1">
    <source>
        <dbReference type="EMBL" id="GAA0912200.1"/>
    </source>
</evidence>
<sequence>MRAAAAAPVVARPVTARVRRRAKRLVRVIAVMRKKLSGGGQVVGCRPRSVAVAYGAGPVLRGLGGRGRRDPPVRRVAGATTAWLAAGGTGRKDVTYYPTTEKCLKYIAMGIFFAVRGGLASTALVRK</sequence>
<gene>
    <name evidence="1" type="ORF">GCM10009549_24150</name>
</gene>
<protein>
    <submittedName>
        <fullName evidence="1">Uncharacterized protein</fullName>
    </submittedName>
</protein>
<dbReference type="Proteomes" id="UP001501005">
    <property type="component" value="Unassembled WGS sequence"/>
</dbReference>
<accession>A0ABP3Z341</accession>
<evidence type="ECO:0000313" key="2">
    <source>
        <dbReference type="Proteomes" id="UP001501005"/>
    </source>
</evidence>
<name>A0ABP3Z341_9ACTN</name>
<comment type="caution">
    <text evidence="1">The sequence shown here is derived from an EMBL/GenBank/DDBJ whole genome shotgun (WGS) entry which is preliminary data.</text>
</comment>
<organism evidence="1 2">
    <name type="scientific">Streptomyces thermoalcalitolerans</name>
    <dbReference type="NCBI Taxonomy" id="65605"/>
    <lineage>
        <taxon>Bacteria</taxon>
        <taxon>Bacillati</taxon>
        <taxon>Actinomycetota</taxon>
        <taxon>Actinomycetes</taxon>
        <taxon>Kitasatosporales</taxon>
        <taxon>Streptomycetaceae</taxon>
        <taxon>Streptomyces</taxon>
    </lineage>
</organism>
<proteinExistence type="predicted"/>
<reference evidence="2" key="1">
    <citation type="journal article" date="2019" name="Int. J. Syst. Evol. Microbiol.">
        <title>The Global Catalogue of Microorganisms (GCM) 10K type strain sequencing project: providing services to taxonomists for standard genome sequencing and annotation.</title>
        <authorList>
            <consortium name="The Broad Institute Genomics Platform"/>
            <consortium name="The Broad Institute Genome Sequencing Center for Infectious Disease"/>
            <person name="Wu L."/>
            <person name="Ma J."/>
        </authorList>
    </citation>
    <scope>NUCLEOTIDE SEQUENCE [LARGE SCALE GENOMIC DNA]</scope>
    <source>
        <strain evidence="2">JCM 10673</strain>
    </source>
</reference>
<keyword evidence="2" id="KW-1185">Reference proteome</keyword>